<dbReference type="Gene3D" id="1.25.10.10">
    <property type="entry name" value="Leucine-rich Repeat Variant"/>
    <property type="match status" value="4"/>
</dbReference>
<dbReference type="GO" id="GO:0040001">
    <property type="term" value="P:establishment of mitotic spindle localization"/>
    <property type="evidence" value="ECO:0007669"/>
    <property type="project" value="TreeGrafter"/>
</dbReference>
<comment type="caution">
    <text evidence="4">The sequence shown here is derived from an EMBL/GenBank/DDBJ whole genome shotgun (WGS) entry which is preliminary data.</text>
</comment>
<dbReference type="GO" id="GO:0072686">
    <property type="term" value="C:mitotic spindle"/>
    <property type="evidence" value="ECO:0007669"/>
    <property type="project" value="TreeGrafter"/>
</dbReference>
<proteinExistence type="predicted"/>
<organism evidence="4 5">
    <name type="scientific">Trichostrongylus colubriformis</name>
    <name type="common">Black scour worm</name>
    <dbReference type="NCBI Taxonomy" id="6319"/>
    <lineage>
        <taxon>Eukaryota</taxon>
        <taxon>Metazoa</taxon>
        <taxon>Ecdysozoa</taxon>
        <taxon>Nematoda</taxon>
        <taxon>Chromadorea</taxon>
        <taxon>Rhabditida</taxon>
        <taxon>Rhabditina</taxon>
        <taxon>Rhabditomorpha</taxon>
        <taxon>Strongyloidea</taxon>
        <taxon>Trichostrongylidae</taxon>
        <taxon>Trichostrongylus</taxon>
    </lineage>
</organism>
<evidence type="ECO:0000313" key="4">
    <source>
        <dbReference type="EMBL" id="KAK5985267.1"/>
    </source>
</evidence>
<evidence type="ECO:0000313" key="5">
    <source>
        <dbReference type="Proteomes" id="UP001331761"/>
    </source>
</evidence>
<dbReference type="GO" id="GO:0008017">
    <property type="term" value="F:microtubule binding"/>
    <property type="evidence" value="ECO:0007669"/>
    <property type="project" value="TreeGrafter"/>
</dbReference>
<dbReference type="GO" id="GO:0005815">
    <property type="term" value="C:microtubule organizing center"/>
    <property type="evidence" value="ECO:0007669"/>
    <property type="project" value="TreeGrafter"/>
</dbReference>
<protein>
    <submittedName>
        <fullName evidence="4">Uncharacterized protein</fullName>
    </submittedName>
</protein>
<dbReference type="Proteomes" id="UP001331761">
    <property type="component" value="Unassembled WGS sequence"/>
</dbReference>
<feature type="region of interest" description="Disordered" evidence="1">
    <location>
        <begin position="511"/>
        <end position="538"/>
    </location>
</feature>
<reference evidence="4 5" key="1">
    <citation type="submission" date="2019-10" db="EMBL/GenBank/DDBJ databases">
        <title>Assembly and Annotation for the nematode Trichostrongylus colubriformis.</title>
        <authorList>
            <person name="Martin J."/>
        </authorList>
    </citation>
    <scope>NUCLEOTIDE SEQUENCE [LARGE SCALE GENOMIC DNA]</scope>
    <source>
        <strain evidence="4">G859</strain>
        <tissue evidence="4">Whole worm</tissue>
    </source>
</reference>
<dbReference type="GO" id="GO:0000776">
    <property type="term" value="C:kinetochore"/>
    <property type="evidence" value="ECO:0007669"/>
    <property type="project" value="TreeGrafter"/>
</dbReference>
<dbReference type="InterPro" id="IPR024395">
    <property type="entry name" value="CLASP_N_dom"/>
</dbReference>
<dbReference type="Pfam" id="PF12348">
    <property type="entry name" value="CLASP_N"/>
    <property type="match status" value="1"/>
</dbReference>
<dbReference type="PANTHER" id="PTHR21567:SF9">
    <property type="entry name" value="CLIP-ASSOCIATING PROTEIN"/>
    <property type="match status" value="1"/>
</dbReference>
<keyword evidence="5" id="KW-1185">Reference proteome</keyword>
<dbReference type="SUPFAM" id="SSF48371">
    <property type="entry name" value="ARM repeat"/>
    <property type="match status" value="2"/>
</dbReference>
<feature type="compositionally biased region" description="Polar residues" evidence="1">
    <location>
        <begin position="922"/>
        <end position="937"/>
    </location>
</feature>
<dbReference type="InterPro" id="IPR011989">
    <property type="entry name" value="ARM-like"/>
</dbReference>
<name>A0AAN8FV89_TRICO</name>
<evidence type="ECO:0000256" key="1">
    <source>
        <dbReference type="SAM" id="MobiDB-lite"/>
    </source>
</evidence>
<evidence type="ECO:0000259" key="3">
    <source>
        <dbReference type="SMART" id="SM01349"/>
    </source>
</evidence>
<sequence length="1518" mass="169638">MSPGFQHKQYLVRIGTMDVFVRLLDECREELEVQTNRLIPTLCKLMSDPNAEATPPPGRVNGLLIEGFVRKAPNGTSTVSGMAALHRADDYSVMPILSRSHDAKEWRPPQWVDLLPTVVSHWSDERNQGLHDIGKVKDKAYELHIHPCTVVQWEQYFRDICAEYFRRNPPVIGGFGCEVEIDETLVFKRKYNRGRWMRRHQWLFGGIERGSGRAFLKLVRRRDAPTLLRLVTKYIRPGTTIISDSWRAYSQTAALPFGYRHLVVNHQLNFVDPRTGAHTQHVESLWQKYKEVAKRRYGINSARYEDYMQEFLWKKQFGDRRNAMYTFWDQVREAATNTLAHVMLVFGDEISKGIQNRRLIPDSKMQLLMQRYESALRRSSCPSTAPRPTRPTRRFQVQSPYRNDFTCEKVGEDKEKEAAGEIIFPIHSTADGPLMMTTPDRTFDLWTDDSDSCENFLDGDVFELFDGVIELETLARSLFNPMGISLEMDNLYYTHIGFMTIGKGDVDQENQVRSTPGLSRGTSMPAQKRIPTTTKSNPNGVGAVTEDDFIKAFAQVPKCDIYSAKELHSQLESIRTVLENAQIDWSQRVNSLKLLRSILINGGTDFQNELSSGLYSLEDALITSIKDLRSQVCREACITVSAKIMSSSGATACFFIVRYVEHPKLIPIVLSYASSKSKEIRRSVQDLIAQIISVWAPSKLDKSLSGIADCIKAGIMDADPQARTSARNAYQLLDQHYPQQAQILYQGLDPSKQRSLSGVMSAASSSQSINSERDSLHMSQRPGAFAMNRPKSTNFFAGRSASEIDANAVRRAAAFTPAKSKLTGSMAARNTPELVLARPSVVRSGVPPSRQTPLKSSNSVNPPGSVSQPGSRSTSPTRVAANRRAGALGATPSTNTTSSRVGSAIARPRQIGAREASPRRYSGSTLNRGASANGQTAGDTRQLCNAIKNFSMNADEDDFSLGVLRYDQAGLADALSGCTSSNLNERKDGLRSLLEILKSRRNMPQADIKKICDVLNKLLTEGNHKLMSIVMDILNVFVSSYHDDLGEWLQFLLLRLLHKSGTEILPTVVQPLNMALKAVRTTFRPELQLVAVCKNIQDPIQTPSVKVKGATLNYLHELLQGMEQGTSLGRDEIRAAVQKIFQWMEDPKNVSIKVACERVIYDFFSLNTADFSTILSSYPPQWREFAYSLLKKNKPSEATLPRSPSGAPVREAISDMSAQISDFVDNRGIMGPMVTSANLSNNSPNASHYLNGSSSRLLSMTNEADLSTSLVADLDSTMYLKDDPKLQNEFIEDLLKELSSLDPFRRNEQNRALQLLQQMVSEGSLTTWEKNFKPIILHIFNVLAVNDVTLKRNALKLLTKICVAQAVSFYDLAEGTLFKVLDSISEEENPQLVNVADECLRTLATHFPLHVVIRATKPIIAEQNDNRVGPALKMLTRLIESLDAEELTARLPEIAPGVVKCYSNPQSSVRKSTVFCLVAMVNKLGREPVNPYLAPLNNSKIHLLEVYIQRTQASSTHF</sequence>
<dbReference type="EMBL" id="WIXE01001940">
    <property type="protein sequence ID" value="KAK5985267.1"/>
    <property type="molecule type" value="Genomic_DNA"/>
</dbReference>
<accession>A0AAN8FV89</accession>
<dbReference type="GO" id="GO:0045180">
    <property type="term" value="C:basal cortex"/>
    <property type="evidence" value="ECO:0007669"/>
    <property type="project" value="TreeGrafter"/>
</dbReference>
<dbReference type="GO" id="GO:0090307">
    <property type="term" value="P:mitotic spindle assembly"/>
    <property type="evidence" value="ECO:0007669"/>
    <property type="project" value="TreeGrafter"/>
</dbReference>
<dbReference type="SMART" id="SM01349">
    <property type="entry name" value="TOG"/>
    <property type="match status" value="1"/>
</dbReference>
<dbReference type="GO" id="GO:0005881">
    <property type="term" value="C:cytoplasmic microtubule"/>
    <property type="evidence" value="ECO:0007669"/>
    <property type="project" value="TreeGrafter"/>
</dbReference>
<feature type="domain" description="TOG" evidence="3">
    <location>
        <begin position="1278"/>
        <end position="1517"/>
    </location>
</feature>
<feature type="region of interest" description="Disordered" evidence="1">
    <location>
        <begin position="838"/>
        <end position="937"/>
    </location>
</feature>
<feature type="compositionally biased region" description="Polar residues" evidence="1">
    <location>
        <begin position="891"/>
        <end position="901"/>
    </location>
</feature>
<feature type="domain" description="ISXO2-like transposase" evidence="2">
    <location>
        <begin position="171"/>
        <end position="322"/>
    </location>
</feature>
<dbReference type="GO" id="GO:0005876">
    <property type="term" value="C:spindle microtubule"/>
    <property type="evidence" value="ECO:0007669"/>
    <property type="project" value="TreeGrafter"/>
</dbReference>
<dbReference type="SMART" id="SM01126">
    <property type="entry name" value="DDE_Tnp_IS1595"/>
    <property type="match status" value="1"/>
</dbReference>
<dbReference type="InterPro" id="IPR016024">
    <property type="entry name" value="ARM-type_fold"/>
</dbReference>
<dbReference type="InterPro" id="IPR034085">
    <property type="entry name" value="TOG"/>
</dbReference>
<dbReference type="InterPro" id="IPR024445">
    <property type="entry name" value="Tnp_ISXO2-like"/>
</dbReference>
<gene>
    <name evidence="4" type="ORF">GCK32_000694</name>
</gene>
<feature type="compositionally biased region" description="Low complexity" evidence="1">
    <location>
        <begin position="856"/>
        <end position="871"/>
    </location>
</feature>
<dbReference type="PANTHER" id="PTHR21567">
    <property type="entry name" value="CLASP"/>
    <property type="match status" value="1"/>
</dbReference>
<evidence type="ECO:0000259" key="2">
    <source>
        <dbReference type="SMART" id="SM01126"/>
    </source>
</evidence>
<dbReference type="Pfam" id="PF12762">
    <property type="entry name" value="DDE_Tnp_IS1595"/>
    <property type="match status" value="1"/>
</dbReference>